<evidence type="ECO:0000256" key="1">
    <source>
        <dbReference type="SAM" id="Phobius"/>
    </source>
</evidence>
<evidence type="ECO:0000313" key="3">
    <source>
        <dbReference type="Proteomes" id="UP000018144"/>
    </source>
</evidence>
<sequence>MGFDIFRVNETAAIANYKQCIKNYDYTRSIYDASEHLHDSPSPYRPIADIINDALLALNYLCLLWCLLTSYFSLIIFNPSLPGGSHRQTCRNYALHRRLQVFITIRDPAILHILLYLLVTMQLLISVFPYIPSSWGLAVLAELAGTAGGYYGQYSLYFHITTVVVCFSSTILHFPPPPVEGGSQISGRSKVNRRFGLLLLITLCSRFIDSAVLTITSFLSSHLLIDGNKGKWRTGCLEIFAGEMLPVRVDAIIDAAVLLLLVAVVGFVCVIYELAWVIAVSRARADQEMGKKEPEDDEEEALERARSRLTWVARVGLVGICVGTAMTTLLLVWKLDYMRGYAQLVRNLEVCEGLRWRTAEGLAAGREVARNGITEGMNERIKVGIKVGIKGRGKWMVSAVADCVIWVGLTGVMAIEILAKYYRRKSMRKSRY</sequence>
<protein>
    <submittedName>
        <fullName evidence="2">Uncharacterized protein</fullName>
    </submittedName>
</protein>
<dbReference type="AlphaFoldDB" id="U4LCU0"/>
<feature type="transmembrane region" description="Helical" evidence="1">
    <location>
        <begin position="195"/>
        <end position="219"/>
    </location>
</feature>
<dbReference type="Proteomes" id="UP000018144">
    <property type="component" value="Unassembled WGS sequence"/>
</dbReference>
<accession>U4LCU0</accession>
<keyword evidence="1" id="KW-0812">Transmembrane</keyword>
<evidence type="ECO:0000313" key="2">
    <source>
        <dbReference type="EMBL" id="CCX29693.1"/>
    </source>
</evidence>
<organism evidence="2 3">
    <name type="scientific">Pyronema omphalodes (strain CBS 100304)</name>
    <name type="common">Pyronema confluens</name>
    <dbReference type="NCBI Taxonomy" id="1076935"/>
    <lineage>
        <taxon>Eukaryota</taxon>
        <taxon>Fungi</taxon>
        <taxon>Dikarya</taxon>
        <taxon>Ascomycota</taxon>
        <taxon>Pezizomycotina</taxon>
        <taxon>Pezizomycetes</taxon>
        <taxon>Pezizales</taxon>
        <taxon>Pyronemataceae</taxon>
        <taxon>Pyronema</taxon>
    </lineage>
</organism>
<keyword evidence="1" id="KW-0472">Membrane</keyword>
<dbReference type="EMBL" id="HF935352">
    <property type="protein sequence ID" value="CCX29693.1"/>
    <property type="molecule type" value="Genomic_DNA"/>
</dbReference>
<feature type="transmembrane region" description="Helical" evidence="1">
    <location>
        <begin position="311"/>
        <end position="333"/>
    </location>
</feature>
<reference evidence="2 3" key="1">
    <citation type="journal article" date="2013" name="PLoS Genet.">
        <title>The genome and development-dependent transcriptomes of Pyronema confluens: a window into fungal evolution.</title>
        <authorList>
            <person name="Traeger S."/>
            <person name="Altegoer F."/>
            <person name="Freitag M."/>
            <person name="Gabaldon T."/>
            <person name="Kempken F."/>
            <person name="Kumar A."/>
            <person name="Marcet-Houben M."/>
            <person name="Poggeler S."/>
            <person name="Stajich J.E."/>
            <person name="Nowrousian M."/>
        </authorList>
    </citation>
    <scope>NUCLEOTIDE SEQUENCE [LARGE SCALE GENOMIC DNA]</scope>
    <source>
        <strain evidence="3">CBS 100304</strain>
        <tissue evidence="2">Vegetative mycelium</tissue>
    </source>
</reference>
<keyword evidence="3" id="KW-1185">Reference proteome</keyword>
<feature type="transmembrane region" description="Helical" evidence="1">
    <location>
        <begin position="54"/>
        <end position="77"/>
    </location>
</feature>
<feature type="transmembrane region" description="Helical" evidence="1">
    <location>
        <begin position="395"/>
        <end position="419"/>
    </location>
</feature>
<name>U4LCU0_PYROM</name>
<keyword evidence="1" id="KW-1133">Transmembrane helix</keyword>
<proteinExistence type="predicted"/>
<feature type="transmembrane region" description="Helical" evidence="1">
    <location>
        <begin position="255"/>
        <end position="279"/>
    </location>
</feature>
<feature type="transmembrane region" description="Helical" evidence="1">
    <location>
        <begin position="109"/>
        <end position="131"/>
    </location>
</feature>
<gene>
    <name evidence="2" type="ORF">PCON_07019</name>
</gene>